<evidence type="ECO:0000259" key="3">
    <source>
        <dbReference type="Pfam" id="PF21780"/>
    </source>
</evidence>
<comment type="caution">
    <text evidence="4">The sequence shown here is derived from an EMBL/GenBank/DDBJ whole genome shotgun (WGS) entry which is preliminary data.</text>
</comment>
<accession>A0ABW0SK54</accession>
<protein>
    <submittedName>
        <fullName evidence="4">Aminoacyl-tRNA deacylase</fullName>
    </submittedName>
</protein>
<sequence length="422" mass="46089">MPKAFTGNGSHAGLPSASGRATSTKSPNSDLSRDDMGQELSSLTLHRDMPALLPLTDALMVASEQPAIAAVTTWVKEYLCRPHPELGRNGPMCPFVPGALQKELLFVATYDRDDLDVAAIKAILLAEMERFIALPPTSGNEAQFKSLMVLFPALSLDDARALIEPAQAELQQCFVPNGLMVGEFHAGPPRKSGLWNPEFKPLYSPVPMLVIRHMVPTDVLFLKDDARLFAEYTKIYGNAVPERFRAQFEEASARFGVVLSPGNDAPQGAPRIIEALETAELTYRVHRHDDFPQPIRNPGDFAEALGYALGRITKTLFLRCRDSGRHCLVVCGMDKRVDLRGISSRLDAGRLEMAPLTDLQKHIGYPPTSVTPIAVEGIPVFIDESLMEHSTVLTGSGVPRVEIEIAPADLRSLCDARVVAMA</sequence>
<dbReference type="InterPro" id="IPR036754">
    <property type="entry name" value="YbaK/aa-tRNA-synt-asso_dom_sf"/>
</dbReference>
<dbReference type="Pfam" id="PF21780">
    <property type="entry name" value="DUF6875"/>
    <property type="match status" value="1"/>
</dbReference>
<feature type="domain" description="YbaK/aminoacyl-tRNA synthetase-associated" evidence="2">
    <location>
        <begin position="294"/>
        <end position="412"/>
    </location>
</feature>
<evidence type="ECO:0000313" key="5">
    <source>
        <dbReference type="Proteomes" id="UP001596036"/>
    </source>
</evidence>
<dbReference type="CDD" id="cd04332">
    <property type="entry name" value="YbaK_like"/>
    <property type="match status" value="1"/>
</dbReference>
<dbReference type="Pfam" id="PF04073">
    <property type="entry name" value="tRNA_edit"/>
    <property type="match status" value="1"/>
</dbReference>
<keyword evidence="5" id="KW-1185">Reference proteome</keyword>
<dbReference type="EMBL" id="JBHSNM010000001">
    <property type="protein sequence ID" value="MFC5569066.1"/>
    <property type="molecule type" value="Genomic_DNA"/>
</dbReference>
<dbReference type="PANTHER" id="PTHR30411:SF1">
    <property type="entry name" value="CYTOPLASMIC PROTEIN"/>
    <property type="match status" value="1"/>
</dbReference>
<dbReference type="InterPro" id="IPR049240">
    <property type="entry name" value="DUF6875"/>
</dbReference>
<dbReference type="SUPFAM" id="SSF55826">
    <property type="entry name" value="YbaK/ProRS associated domain"/>
    <property type="match status" value="1"/>
</dbReference>
<dbReference type="Gene3D" id="3.90.960.10">
    <property type="entry name" value="YbaK/aminoacyl-tRNA synthetase-associated domain"/>
    <property type="match status" value="1"/>
</dbReference>
<feature type="compositionally biased region" description="Polar residues" evidence="1">
    <location>
        <begin position="19"/>
        <end position="30"/>
    </location>
</feature>
<feature type="domain" description="DUF6875" evidence="3">
    <location>
        <begin position="69"/>
        <end position="246"/>
    </location>
</feature>
<gene>
    <name evidence="4" type="ORF">ACFPN1_03165</name>
</gene>
<dbReference type="InterPro" id="IPR007214">
    <property type="entry name" value="YbaK/aa-tRNA-synth-assoc-dom"/>
</dbReference>
<reference evidence="5" key="1">
    <citation type="journal article" date="2019" name="Int. J. Syst. Evol. Microbiol.">
        <title>The Global Catalogue of Microorganisms (GCM) 10K type strain sequencing project: providing services to taxonomists for standard genome sequencing and annotation.</title>
        <authorList>
            <consortium name="The Broad Institute Genomics Platform"/>
            <consortium name="The Broad Institute Genome Sequencing Center for Infectious Disease"/>
            <person name="Wu L."/>
            <person name="Ma J."/>
        </authorList>
    </citation>
    <scope>NUCLEOTIDE SEQUENCE [LARGE SCALE GENOMIC DNA]</scope>
    <source>
        <strain evidence="5">KACC 11407</strain>
    </source>
</reference>
<dbReference type="PANTHER" id="PTHR30411">
    <property type="entry name" value="CYTOPLASMIC PROTEIN"/>
    <property type="match status" value="1"/>
</dbReference>
<organism evidence="4 5">
    <name type="scientific">Lysobacter yangpyeongensis</name>
    <dbReference type="NCBI Taxonomy" id="346182"/>
    <lineage>
        <taxon>Bacteria</taxon>
        <taxon>Pseudomonadati</taxon>
        <taxon>Pseudomonadota</taxon>
        <taxon>Gammaproteobacteria</taxon>
        <taxon>Lysobacterales</taxon>
        <taxon>Lysobacteraceae</taxon>
        <taxon>Lysobacter</taxon>
    </lineage>
</organism>
<proteinExistence type="predicted"/>
<name>A0ABW0SK54_9GAMM</name>
<feature type="region of interest" description="Disordered" evidence="1">
    <location>
        <begin position="1"/>
        <end position="35"/>
    </location>
</feature>
<dbReference type="Proteomes" id="UP001596036">
    <property type="component" value="Unassembled WGS sequence"/>
</dbReference>
<evidence type="ECO:0000313" key="4">
    <source>
        <dbReference type="EMBL" id="MFC5569066.1"/>
    </source>
</evidence>
<evidence type="ECO:0000259" key="2">
    <source>
        <dbReference type="Pfam" id="PF04073"/>
    </source>
</evidence>
<evidence type="ECO:0000256" key="1">
    <source>
        <dbReference type="SAM" id="MobiDB-lite"/>
    </source>
</evidence>